<reference evidence="7 8" key="1">
    <citation type="submission" date="2017-07" db="EMBL/GenBank/DDBJ databases">
        <title>Flavobacterium cyanobacteriorum sp. nov., isolated from cyanobacterial aggregates in a eutrophic lake.</title>
        <authorList>
            <person name="Cai H."/>
        </authorList>
    </citation>
    <scope>NUCLEOTIDE SEQUENCE [LARGE SCALE GENOMIC DNA]</scope>
    <source>
        <strain evidence="7 8">TH021</strain>
    </source>
</reference>
<dbReference type="GO" id="GO:0008236">
    <property type="term" value="F:serine-type peptidase activity"/>
    <property type="evidence" value="ECO:0007669"/>
    <property type="project" value="UniProtKB-KW"/>
</dbReference>
<dbReference type="Gene3D" id="3.40.50.880">
    <property type="match status" value="1"/>
</dbReference>
<proteinExistence type="inferred from homology"/>
<feature type="domain" description="Secretion system C-terminal sorting" evidence="6">
    <location>
        <begin position="362"/>
        <end position="426"/>
    </location>
</feature>
<dbReference type="InterPro" id="IPR026444">
    <property type="entry name" value="Secre_tail"/>
</dbReference>
<dbReference type="PANTHER" id="PTHR36175:SF1">
    <property type="entry name" value="CYANOPHYCINASE"/>
    <property type="match status" value="1"/>
</dbReference>
<gene>
    <name evidence="7" type="ORF">CHU92_09580</name>
</gene>
<dbReference type="Pfam" id="PF18962">
    <property type="entry name" value="Por_Secre_tail"/>
    <property type="match status" value="1"/>
</dbReference>
<organism evidence="7 8">
    <name type="scientific">Flavobacterium cyanobacteriorum</name>
    <dbReference type="NCBI Taxonomy" id="2022802"/>
    <lineage>
        <taxon>Bacteria</taxon>
        <taxon>Pseudomonadati</taxon>
        <taxon>Bacteroidota</taxon>
        <taxon>Flavobacteriia</taxon>
        <taxon>Flavobacteriales</taxon>
        <taxon>Flavobacteriaceae</taxon>
        <taxon>Flavobacterium</taxon>
    </lineage>
</organism>
<evidence type="ECO:0000256" key="4">
    <source>
        <dbReference type="ARBA" id="ARBA00022801"/>
    </source>
</evidence>
<evidence type="ECO:0000256" key="5">
    <source>
        <dbReference type="ARBA" id="ARBA00022825"/>
    </source>
</evidence>
<dbReference type="InterPro" id="IPR005320">
    <property type="entry name" value="Peptidase_S51"/>
</dbReference>
<keyword evidence="5" id="KW-0720">Serine protease</keyword>
<keyword evidence="2" id="KW-0645">Protease</keyword>
<dbReference type="OrthoDB" id="9799980at2"/>
<keyword evidence="8" id="KW-1185">Reference proteome</keyword>
<keyword evidence="3" id="KW-0732">Signal</keyword>
<accession>A0A255Z6W2</accession>
<dbReference type="PANTHER" id="PTHR36175">
    <property type="entry name" value="CYANOPHYCINASE"/>
    <property type="match status" value="1"/>
</dbReference>
<evidence type="ECO:0000313" key="8">
    <source>
        <dbReference type="Proteomes" id="UP000216605"/>
    </source>
</evidence>
<dbReference type="NCBIfam" id="TIGR04183">
    <property type="entry name" value="Por_Secre_tail"/>
    <property type="match status" value="1"/>
</dbReference>
<dbReference type="EMBL" id="NOXV01000268">
    <property type="protein sequence ID" value="OYQ36654.1"/>
    <property type="molecule type" value="Genomic_DNA"/>
</dbReference>
<dbReference type="Proteomes" id="UP000216605">
    <property type="component" value="Unassembled WGS sequence"/>
</dbReference>
<evidence type="ECO:0000256" key="2">
    <source>
        <dbReference type="ARBA" id="ARBA00022670"/>
    </source>
</evidence>
<dbReference type="RefSeq" id="WP_094415024.1">
    <property type="nucleotide sequence ID" value="NZ_NOXV01000268.1"/>
</dbReference>
<dbReference type="AlphaFoldDB" id="A0A255Z6W2"/>
<dbReference type="SUPFAM" id="SSF52317">
    <property type="entry name" value="Class I glutamine amidotransferase-like"/>
    <property type="match status" value="1"/>
</dbReference>
<evidence type="ECO:0000256" key="3">
    <source>
        <dbReference type="ARBA" id="ARBA00022729"/>
    </source>
</evidence>
<keyword evidence="4" id="KW-0378">Hydrolase</keyword>
<evidence type="ECO:0000259" key="6">
    <source>
        <dbReference type="Pfam" id="PF18962"/>
    </source>
</evidence>
<evidence type="ECO:0000256" key="1">
    <source>
        <dbReference type="ARBA" id="ARBA00006534"/>
    </source>
</evidence>
<comment type="caution">
    <text evidence="7">The sequence shown here is derived from an EMBL/GenBank/DDBJ whole genome shotgun (WGS) entry which is preliminary data.</text>
</comment>
<dbReference type="GO" id="GO:0006508">
    <property type="term" value="P:proteolysis"/>
    <property type="evidence" value="ECO:0007669"/>
    <property type="project" value="UniProtKB-KW"/>
</dbReference>
<protein>
    <recommendedName>
        <fullName evidence="6">Secretion system C-terminal sorting domain-containing protein</fullName>
    </recommendedName>
</protein>
<dbReference type="Pfam" id="PF03575">
    <property type="entry name" value="Peptidase_S51"/>
    <property type="match status" value="1"/>
</dbReference>
<dbReference type="CDD" id="cd03145">
    <property type="entry name" value="GAT1_cyanophycinase"/>
    <property type="match status" value="1"/>
</dbReference>
<comment type="similarity">
    <text evidence="1">Belongs to the peptidase S51 family.</text>
</comment>
<dbReference type="InterPro" id="IPR029062">
    <property type="entry name" value="Class_I_gatase-like"/>
</dbReference>
<evidence type="ECO:0000313" key="7">
    <source>
        <dbReference type="EMBL" id="OYQ36654.1"/>
    </source>
</evidence>
<sequence length="428" mass="46779">MKKLLLLILIVPFYCLAQGYTSYFTGNTNNITTVTTPGTCLMGGATENDNAMIWLLQKANGGDVVVLRTSGSNGYNNYFYSELGVAVNSVETLVITSATGATHPYVLDKVANAELIWLAGGNQWNYISYFKDNALETLLNQHVNQKNAPIGGTSAGMAVLGHNYFTAQNGTVTSAQALANPYHPNLTLGVHDFLQIPFMFNVITDTHYDNPDRRGRHTAFLARLVEDHNFQPKGIACNEYVAVCIDGNGLAKVYGEYPAFEEYAYFLMPNCESGYIENGIPACLPGQPLTWSYPTGALKVYKVPGTADGTNTFDLSDWYSGNETGGVWQHWNITNGNLDISPGTAPQDCLLRNRQFAQEHAISPNPFHGHIYITGGASYVIITDMSGRQVFHGAVPADIVDTSALQPGIYIISIEKEGKMLTKKMIKK</sequence>
<name>A0A255Z6W2_9FLAO</name>